<gene>
    <name evidence="3" type="ORF">Pflav_040490</name>
</gene>
<keyword evidence="1" id="KW-0812">Transmembrane</keyword>
<feature type="transmembrane region" description="Helical" evidence="1">
    <location>
        <begin position="90"/>
        <end position="114"/>
    </location>
</feature>
<proteinExistence type="predicted"/>
<evidence type="ECO:0000259" key="2">
    <source>
        <dbReference type="Pfam" id="PF11181"/>
    </source>
</evidence>
<reference evidence="3 4" key="1">
    <citation type="submission" date="2020-03" db="EMBL/GenBank/DDBJ databases">
        <title>Whole genome shotgun sequence of Phytohabitans flavus NBRC 107702.</title>
        <authorList>
            <person name="Komaki H."/>
            <person name="Tamura T."/>
        </authorList>
    </citation>
    <scope>NUCLEOTIDE SEQUENCE [LARGE SCALE GENOMIC DNA]</scope>
    <source>
        <strain evidence="3 4">NBRC 107702</strain>
    </source>
</reference>
<dbReference type="Pfam" id="PF11181">
    <property type="entry name" value="YflT"/>
    <property type="match status" value="1"/>
</dbReference>
<name>A0A6F8XV16_9ACTN</name>
<keyword evidence="1" id="KW-1133">Transmembrane helix</keyword>
<dbReference type="Proteomes" id="UP000502508">
    <property type="component" value="Chromosome"/>
</dbReference>
<dbReference type="EMBL" id="AP022870">
    <property type="protein sequence ID" value="BCB77639.1"/>
    <property type="molecule type" value="Genomic_DNA"/>
</dbReference>
<sequence length="154" mass="16268">MTSTLVDGRPTVTIASFRDYASAQQAVDLLSDNGFPVQRVAIVGTGLRMVEQITGRMTMARAALSGAATGAWIGLLIGLLLGIFASGSWWWVLITALVLGIVWGAAFGAVAHGLNGGRRDFSSHSGLRATAYAVEVDSARADEALRVLDRARHQ</sequence>
<keyword evidence="1" id="KW-0472">Membrane</keyword>
<evidence type="ECO:0000313" key="4">
    <source>
        <dbReference type="Proteomes" id="UP000502508"/>
    </source>
</evidence>
<dbReference type="InterPro" id="IPR025889">
    <property type="entry name" value="GSP17M-like_dom"/>
</dbReference>
<organism evidence="3 4">
    <name type="scientific">Phytohabitans flavus</name>
    <dbReference type="NCBI Taxonomy" id="1076124"/>
    <lineage>
        <taxon>Bacteria</taxon>
        <taxon>Bacillati</taxon>
        <taxon>Actinomycetota</taxon>
        <taxon>Actinomycetes</taxon>
        <taxon>Micromonosporales</taxon>
        <taxon>Micromonosporaceae</taxon>
    </lineage>
</organism>
<protein>
    <recommendedName>
        <fullName evidence="2">General stress protein 17M-like domain-containing protein</fullName>
    </recommendedName>
</protein>
<feature type="transmembrane region" description="Helical" evidence="1">
    <location>
        <begin position="62"/>
        <end position="84"/>
    </location>
</feature>
<reference evidence="3 4" key="2">
    <citation type="submission" date="2020-03" db="EMBL/GenBank/DDBJ databases">
        <authorList>
            <person name="Ichikawa N."/>
            <person name="Kimura A."/>
            <person name="Kitahashi Y."/>
            <person name="Uohara A."/>
        </authorList>
    </citation>
    <scope>NUCLEOTIDE SEQUENCE [LARGE SCALE GENOMIC DNA]</scope>
    <source>
        <strain evidence="3 4">NBRC 107702</strain>
    </source>
</reference>
<dbReference type="RefSeq" id="WP_173037363.1">
    <property type="nucleotide sequence ID" value="NZ_AP022870.1"/>
</dbReference>
<evidence type="ECO:0000256" key="1">
    <source>
        <dbReference type="SAM" id="Phobius"/>
    </source>
</evidence>
<evidence type="ECO:0000313" key="3">
    <source>
        <dbReference type="EMBL" id="BCB77639.1"/>
    </source>
</evidence>
<dbReference type="KEGG" id="pfla:Pflav_040490"/>
<keyword evidence="4" id="KW-1185">Reference proteome</keyword>
<dbReference type="AlphaFoldDB" id="A0A6F8XV16"/>
<feature type="domain" description="General stress protein 17M-like" evidence="2">
    <location>
        <begin position="13"/>
        <end position="81"/>
    </location>
</feature>
<accession>A0A6F8XV16</accession>